<dbReference type="EMBL" id="JAXOVC010000009">
    <property type="protein sequence ID" value="KAK4497075.1"/>
    <property type="molecule type" value="Genomic_DNA"/>
</dbReference>
<organism evidence="7 8">
    <name type="scientific">Zasmidium cellare</name>
    <name type="common">Wine cellar mold</name>
    <name type="synonym">Racodium cellare</name>
    <dbReference type="NCBI Taxonomy" id="395010"/>
    <lineage>
        <taxon>Eukaryota</taxon>
        <taxon>Fungi</taxon>
        <taxon>Dikarya</taxon>
        <taxon>Ascomycota</taxon>
        <taxon>Pezizomycotina</taxon>
        <taxon>Dothideomycetes</taxon>
        <taxon>Dothideomycetidae</taxon>
        <taxon>Mycosphaerellales</taxon>
        <taxon>Mycosphaerellaceae</taxon>
        <taxon>Zasmidium</taxon>
    </lineage>
</organism>
<accession>A0ABR0E6K7</accession>
<protein>
    <recommendedName>
        <fullName evidence="6">CENP-V/GFA domain-containing protein</fullName>
    </recommendedName>
</protein>
<dbReference type="PROSITE" id="PS51891">
    <property type="entry name" value="CENP_V_GFA"/>
    <property type="match status" value="1"/>
</dbReference>
<dbReference type="Pfam" id="PF04828">
    <property type="entry name" value="GFA"/>
    <property type="match status" value="1"/>
</dbReference>
<name>A0ABR0E6K7_ZASCE</name>
<comment type="caution">
    <text evidence="7">The sequence shown here is derived from an EMBL/GenBank/DDBJ whole genome shotgun (WGS) entry which is preliminary data.</text>
</comment>
<evidence type="ECO:0000256" key="4">
    <source>
        <dbReference type="ARBA" id="ARBA00023239"/>
    </source>
</evidence>
<evidence type="ECO:0000256" key="1">
    <source>
        <dbReference type="ARBA" id="ARBA00005495"/>
    </source>
</evidence>
<reference evidence="7 8" key="1">
    <citation type="journal article" date="2023" name="G3 (Bethesda)">
        <title>A chromosome-level genome assembly of Zasmidium syzygii isolated from banana leaves.</title>
        <authorList>
            <person name="van Westerhoven A.C."/>
            <person name="Mehrabi R."/>
            <person name="Talebi R."/>
            <person name="Steentjes M.B.F."/>
            <person name="Corcolon B."/>
            <person name="Chong P.A."/>
            <person name="Kema G.H.J."/>
            <person name="Seidl M.F."/>
        </authorList>
    </citation>
    <scope>NUCLEOTIDE SEQUENCE [LARGE SCALE GENOMIC DNA]</scope>
    <source>
        <strain evidence="7 8">P124</strain>
    </source>
</reference>
<gene>
    <name evidence="7" type="ORF">PRZ48_011524</name>
</gene>
<dbReference type="Gene3D" id="3.90.1590.10">
    <property type="entry name" value="glutathione-dependent formaldehyde- activating enzyme (gfa)"/>
    <property type="match status" value="1"/>
</dbReference>
<comment type="similarity">
    <text evidence="5">Belongs to the ustYa family.</text>
</comment>
<keyword evidence="8" id="KW-1185">Reference proteome</keyword>
<evidence type="ECO:0000256" key="2">
    <source>
        <dbReference type="ARBA" id="ARBA00022723"/>
    </source>
</evidence>
<keyword evidence="4" id="KW-0456">Lyase</keyword>
<feature type="domain" description="CENP-V/GFA" evidence="6">
    <location>
        <begin position="21"/>
        <end position="157"/>
    </location>
</feature>
<evidence type="ECO:0000256" key="5">
    <source>
        <dbReference type="ARBA" id="ARBA00035112"/>
    </source>
</evidence>
<dbReference type="InterPro" id="IPR006913">
    <property type="entry name" value="CENP-V/GFA"/>
</dbReference>
<dbReference type="SUPFAM" id="SSF51316">
    <property type="entry name" value="Mss4-like"/>
    <property type="match status" value="1"/>
</dbReference>
<dbReference type="PANTHER" id="PTHR33337">
    <property type="entry name" value="GFA DOMAIN-CONTAINING PROTEIN"/>
    <property type="match status" value="1"/>
</dbReference>
<dbReference type="PANTHER" id="PTHR33337:SF8">
    <property type="entry name" value="CENP-V_GFA DOMAIN-CONTAINING PROTEIN"/>
    <property type="match status" value="1"/>
</dbReference>
<evidence type="ECO:0000313" key="7">
    <source>
        <dbReference type="EMBL" id="KAK4497075.1"/>
    </source>
</evidence>
<evidence type="ECO:0000313" key="8">
    <source>
        <dbReference type="Proteomes" id="UP001305779"/>
    </source>
</evidence>
<dbReference type="InterPro" id="IPR011057">
    <property type="entry name" value="Mss4-like_sf"/>
</dbReference>
<evidence type="ECO:0000259" key="6">
    <source>
        <dbReference type="PROSITE" id="PS51891"/>
    </source>
</evidence>
<comment type="similarity">
    <text evidence="1">Belongs to the Gfa family.</text>
</comment>
<evidence type="ECO:0000256" key="3">
    <source>
        <dbReference type="ARBA" id="ARBA00022833"/>
    </source>
</evidence>
<proteinExistence type="inferred from homology"/>
<dbReference type="InterPro" id="IPR021765">
    <property type="entry name" value="UstYa-like"/>
</dbReference>
<dbReference type="Proteomes" id="UP001305779">
    <property type="component" value="Unassembled WGS sequence"/>
</dbReference>
<keyword evidence="3" id="KW-0862">Zinc</keyword>
<keyword evidence="2" id="KW-0479">Metal-binding</keyword>
<dbReference type="Pfam" id="PF11807">
    <property type="entry name" value="UstYa"/>
    <property type="match status" value="1"/>
</dbReference>
<sequence>MSAKIPLPSEGAAGGNTAETATATCYCGAVQLRFPTEGDGYVETFICNCTDCRKISASAFCTNFIVKQSATTHVRGQDKLTKFSQNNTIATGNTMENHFCSVCGTLMYRISSGFEGLYVMRLGTVDDFALHEGKLKPSVEQFTKYYQWRENSHIPYPDFGVNRQCRDWKQLVEWRDEHAVDLDKYMVYKKPEWVEDVPWSSQEETEYLRELDRIIEEERRKSAGKTDGDEESH</sequence>